<reference evidence="2" key="1">
    <citation type="submission" date="2021-06" db="EMBL/GenBank/DDBJ databases">
        <authorList>
            <person name="Kallberg Y."/>
            <person name="Tangrot J."/>
            <person name="Rosling A."/>
        </authorList>
    </citation>
    <scope>NUCLEOTIDE SEQUENCE</scope>
    <source>
        <strain evidence="2">MA453B</strain>
    </source>
</reference>
<evidence type="ECO:0000313" key="3">
    <source>
        <dbReference type="Proteomes" id="UP000789405"/>
    </source>
</evidence>
<keyword evidence="3" id="KW-1185">Reference proteome</keyword>
<proteinExistence type="predicted"/>
<dbReference type="EMBL" id="CAJVPY010007753">
    <property type="protein sequence ID" value="CAG8685233.1"/>
    <property type="molecule type" value="Genomic_DNA"/>
</dbReference>
<protein>
    <submittedName>
        <fullName evidence="2">21600_t:CDS:1</fullName>
    </submittedName>
</protein>
<evidence type="ECO:0000313" key="2">
    <source>
        <dbReference type="EMBL" id="CAG8685233.1"/>
    </source>
</evidence>
<comment type="caution">
    <text evidence="2">The sequence shown here is derived from an EMBL/GenBank/DDBJ whole genome shotgun (WGS) entry which is preliminary data.</text>
</comment>
<dbReference type="Proteomes" id="UP000789405">
    <property type="component" value="Unassembled WGS sequence"/>
</dbReference>
<evidence type="ECO:0000256" key="1">
    <source>
        <dbReference type="SAM" id="MobiDB-lite"/>
    </source>
</evidence>
<accession>A0A9N9ETI4</accession>
<dbReference type="AlphaFoldDB" id="A0A9N9ETI4"/>
<gene>
    <name evidence="2" type="ORF">DERYTH_LOCUS12061</name>
</gene>
<sequence length="84" mass="9307">MIVDSLEPSTSNKVEKTNTANQKSKPQEMTPNKTSLINEANSSEMHSEGSTENNNTNITLITSPVYKTLEANTSKRAEEEFTLM</sequence>
<organism evidence="2 3">
    <name type="scientific">Dentiscutata erythropus</name>
    <dbReference type="NCBI Taxonomy" id="1348616"/>
    <lineage>
        <taxon>Eukaryota</taxon>
        <taxon>Fungi</taxon>
        <taxon>Fungi incertae sedis</taxon>
        <taxon>Mucoromycota</taxon>
        <taxon>Glomeromycotina</taxon>
        <taxon>Glomeromycetes</taxon>
        <taxon>Diversisporales</taxon>
        <taxon>Gigasporaceae</taxon>
        <taxon>Dentiscutata</taxon>
    </lineage>
</organism>
<feature type="compositionally biased region" description="Polar residues" evidence="1">
    <location>
        <begin position="7"/>
        <end position="50"/>
    </location>
</feature>
<name>A0A9N9ETI4_9GLOM</name>
<feature type="region of interest" description="Disordered" evidence="1">
    <location>
        <begin position="1"/>
        <end position="58"/>
    </location>
</feature>